<accession>A0ABW6UX48</accession>
<comment type="caution">
    <text evidence="2">The sequence shown here is derived from an EMBL/GenBank/DDBJ whole genome shotgun (WGS) entry which is preliminary data.</text>
</comment>
<keyword evidence="1" id="KW-0732">Signal</keyword>
<feature type="chain" id="PRO_5047503218" description="Secreted protein" evidence="1">
    <location>
        <begin position="24"/>
        <end position="76"/>
    </location>
</feature>
<reference evidence="2 3" key="1">
    <citation type="submission" date="2024-10" db="EMBL/GenBank/DDBJ databases">
        <title>The Natural Products Discovery Center: Release of the First 8490 Sequenced Strains for Exploring Actinobacteria Biosynthetic Diversity.</title>
        <authorList>
            <person name="Kalkreuter E."/>
            <person name="Kautsar S.A."/>
            <person name="Yang D."/>
            <person name="Bader C.D."/>
            <person name="Teijaro C.N."/>
            <person name="Fluegel L."/>
            <person name="Davis C.M."/>
            <person name="Simpson J.R."/>
            <person name="Lauterbach L."/>
            <person name="Steele A.D."/>
            <person name="Gui C."/>
            <person name="Meng S."/>
            <person name="Li G."/>
            <person name="Viehrig K."/>
            <person name="Ye F."/>
            <person name="Su P."/>
            <person name="Kiefer A.F."/>
            <person name="Nichols A."/>
            <person name="Cepeda A.J."/>
            <person name="Yan W."/>
            <person name="Fan B."/>
            <person name="Jiang Y."/>
            <person name="Adhikari A."/>
            <person name="Zheng C.-J."/>
            <person name="Schuster L."/>
            <person name="Cowan T.M."/>
            <person name="Smanski M.J."/>
            <person name="Chevrette M.G."/>
            <person name="De Carvalho L.P.S."/>
            <person name="Shen B."/>
        </authorList>
    </citation>
    <scope>NUCLEOTIDE SEQUENCE [LARGE SCALE GENOMIC DNA]</scope>
    <source>
        <strain evidence="2 3">NPDC001390</strain>
    </source>
</reference>
<dbReference type="Proteomes" id="UP001602058">
    <property type="component" value="Unassembled WGS sequence"/>
</dbReference>
<proteinExistence type="predicted"/>
<gene>
    <name evidence="2" type="ORF">ACFY1D_35360</name>
</gene>
<sequence>MSRTITLAALSLAALFAAVPAHAAPAEPLVQSGDIHVLTGDYDVLEDVMEHISMPSGDGNAMMHQFYDHSGASVPE</sequence>
<feature type="signal peptide" evidence="1">
    <location>
        <begin position="1"/>
        <end position="23"/>
    </location>
</feature>
<evidence type="ECO:0000313" key="3">
    <source>
        <dbReference type="Proteomes" id="UP001602058"/>
    </source>
</evidence>
<organism evidence="2 3">
    <name type="scientific">Streptomyces bluensis</name>
    <dbReference type="NCBI Taxonomy" id="33897"/>
    <lineage>
        <taxon>Bacteria</taxon>
        <taxon>Bacillati</taxon>
        <taxon>Actinomycetota</taxon>
        <taxon>Actinomycetes</taxon>
        <taxon>Kitasatosporales</taxon>
        <taxon>Streptomycetaceae</taxon>
        <taxon>Streptomyces</taxon>
    </lineage>
</organism>
<keyword evidence="3" id="KW-1185">Reference proteome</keyword>
<evidence type="ECO:0000256" key="1">
    <source>
        <dbReference type="SAM" id="SignalP"/>
    </source>
</evidence>
<evidence type="ECO:0000313" key="2">
    <source>
        <dbReference type="EMBL" id="MFF4526668.1"/>
    </source>
</evidence>
<protein>
    <recommendedName>
        <fullName evidence="4">Secreted protein</fullName>
    </recommendedName>
</protein>
<evidence type="ECO:0008006" key="4">
    <source>
        <dbReference type="Google" id="ProtNLM"/>
    </source>
</evidence>
<name>A0ABW6UX48_9ACTN</name>
<dbReference type="EMBL" id="JBIAWJ010000028">
    <property type="protein sequence ID" value="MFF4526668.1"/>
    <property type="molecule type" value="Genomic_DNA"/>
</dbReference>
<dbReference type="RefSeq" id="WP_134028117.1">
    <property type="nucleotide sequence ID" value="NZ_BMVM01000007.1"/>
</dbReference>